<sequence>MIIAVCLMSTVLAIYTENKTIFRDDLVIFTSNHNITKLLVPADGVSFVRNDNSDLPAIFFTIKDKNLDGEHCIYVLEGLAAYEILEGGRDSTADYGPDKTVYFGAKDGVYKYDPDSLSAKKFGLFRDDIIQIQKANGEDVIYYLTVNYKLFKLENNGVLRTRIEVVTCALEFVLDTSNNIYYLACEDGLPRIVSNQGLLLSFTPTLYDDFKDVKLLRPAFIMERSVLFFADGFFYMLYVNGTTAKRDFFIDEKPTAFSIDAALYLVAAVEGKIFEFNVMEVLLKSIFHVSNAWPNDLTKIMMPIIENSKENKIFNFMGIS</sequence>
<accession>A0A5E4QEK6</accession>
<dbReference type="AlphaFoldDB" id="A0A5E4QEK6"/>
<keyword evidence="2" id="KW-1185">Reference proteome</keyword>
<protein>
    <submittedName>
        <fullName evidence="1">Uncharacterized protein</fullName>
    </submittedName>
</protein>
<reference evidence="1 2" key="1">
    <citation type="submission" date="2017-07" db="EMBL/GenBank/DDBJ databases">
        <authorList>
            <person name="Talla V."/>
            <person name="Backstrom N."/>
        </authorList>
    </citation>
    <scope>NUCLEOTIDE SEQUENCE [LARGE SCALE GENOMIC DNA]</scope>
</reference>
<evidence type="ECO:0000313" key="2">
    <source>
        <dbReference type="Proteomes" id="UP000324832"/>
    </source>
</evidence>
<dbReference type="EMBL" id="FZQP02002615">
    <property type="protein sequence ID" value="VVC96220.1"/>
    <property type="molecule type" value="Genomic_DNA"/>
</dbReference>
<proteinExistence type="predicted"/>
<gene>
    <name evidence="1" type="ORF">LSINAPIS_LOCUS7763</name>
</gene>
<organism evidence="1 2">
    <name type="scientific">Leptidea sinapis</name>
    <dbReference type="NCBI Taxonomy" id="189913"/>
    <lineage>
        <taxon>Eukaryota</taxon>
        <taxon>Metazoa</taxon>
        <taxon>Ecdysozoa</taxon>
        <taxon>Arthropoda</taxon>
        <taxon>Hexapoda</taxon>
        <taxon>Insecta</taxon>
        <taxon>Pterygota</taxon>
        <taxon>Neoptera</taxon>
        <taxon>Endopterygota</taxon>
        <taxon>Lepidoptera</taxon>
        <taxon>Glossata</taxon>
        <taxon>Ditrysia</taxon>
        <taxon>Papilionoidea</taxon>
        <taxon>Pieridae</taxon>
        <taxon>Dismorphiinae</taxon>
        <taxon>Leptidea</taxon>
    </lineage>
</organism>
<evidence type="ECO:0000313" key="1">
    <source>
        <dbReference type="EMBL" id="VVC96220.1"/>
    </source>
</evidence>
<name>A0A5E4QEK6_9NEOP</name>
<dbReference type="Proteomes" id="UP000324832">
    <property type="component" value="Unassembled WGS sequence"/>
</dbReference>